<gene>
    <name evidence="1" type="ORF">GCM10023331_39680</name>
</gene>
<evidence type="ECO:0000313" key="2">
    <source>
        <dbReference type="Proteomes" id="UP001500298"/>
    </source>
</evidence>
<evidence type="ECO:0000313" key="1">
    <source>
        <dbReference type="EMBL" id="GAA4851049.1"/>
    </source>
</evidence>
<dbReference type="Proteomes" id="UP001500298">
    <property type="component" value="Unassembled WGS sequence"/>
</dbReference>
<reference evidence="2" key="1">
    <citation type="journal article" date="2019" name="Int. J. Syst. Evol. Microbiol.">
        <title>The Global Catalogue of Microorganisms (GCM) 10K type strain sequencing project: providing services to taxonomists for standard genome sequencing and annotation.</title>
        <authorList>
            <consortium name="The Broad Institute Genomics Platform"/>
            <consortium name="The Broad Institute Genome Sequencing Center for Infectious Disease"/>
            <person name="Wu L."/>
            <person name="Ma J."/>
        </authorList>
    </citation>
    <scope>NUCLEOTIDE SEQUENCE [LARGE SCALE GENOMIC DNA]</scope>
    <source>
        <strain evidence="2">JCM 18326</strain>
    </source>
</reference>
<dbReference type="RefSeq" id="WP_345375034.1">
    <property type="nucleotide sequence ID" value="NZ_BAABJX010000065.1"/>
</dbReference>
<name>A0ABP9DN75_9BACT</name>
<protein>
    <submittedName>
        <fullName evidence="1">Uncharacterized protein</fullName>
    </submittedName>
</protein>
<dbReference type="EMBL" id="BAABJX010000065">
    <property type="protein sequence ID" value="GAA4851049.1"/>
    <property type="molecule type" value="Genomic_DNA"/>
</dbReference>
<accession>A0ABP9DN75</accession>
<proteinExistence type="predicted"/>
<sequence length="80" mass="9277">MSKKNKVPYCIMITFKSGPLAGKPQLRKCHSWNRAVFLIRSVYKGKFTAAGIYHYSYEERRVLKERGAIYWFDGEGNVKG</sequence>
<organism evidence="1 2">
    <name type="scientific">Algivirga pacifica</name>
    <dbReference type="NCBI Taxonomy" id="1162670"/>
    <lineage>
        <taxon>Bacteria</taxon>
        <taxon>Pseudomonadati</taxon>
        <taxon>Bacteroidota</taxon>
        <taxon>Cytophagia</taxon>
        <taxon>Cytophagales</taxon>
        <taxon>Flammeovirgaceae</taxon>
        <taxon>Algivirga</taxon>
    </lineage>
</organism>
<keyword evidence="2" id="KW-1185">Reference proteome</keyword>
<comment type="caution">
    <text evidence="1">The sequence shown here is derived from an EMBL/GenBank/DDBJ whole genome shotgun (WGS) entry which is preliminary data.</text>
</comment>